<comment type="similarity">
    <text evidence="2">Belongs to the MRG family.</text>
</comment>
<dbReference type="PROSITE" id="PS51640">
    <property type="entry name" value="MRG"/>
    <property type="match status" value="1"/>
</dbReference>
<dbReference type="Pfam" id="PF11717">
    <property type="entry name" value="Tudor-knot"/>
    <property type="match status" value="1"/>
</dbReference>
<dbReference type="OMA" id="HKFFDIE"/>
<dbReference type="InterPro" id="IPR038217">
    <property type="entry name" value="MRG_C_sf"/>
</dbReference>
<keyword evidence="7" id="KW-0539">Nucleus</keyword>
<reference evidence="11 12" key="1">
    <citation type="submission" date="2013-02" db="EMBL/GenBank/DDBJ databases">
        <title>Genome sequence of Candida maltosa Xu316, a potential industrial strain for xylitol and ethanol production.</title>
        <authorList>
            <person name="Yu J."/>
            <person name="Wang Q."/>
            <person name="Geng X."/>
            <person name="Bao W."/>
            <person name="He P."/>
            <person name="Cai J."/>
        </authorList>
    </citation>
    <scope>NUCLEOTIDE SEQUENCE [LARGE SCALE GENOMIC DNA]</scope>
    <source>
        <strain evidence="12">Xu316</strain>
    </source>
</reference>
<evidence type="ECO:0000256" key="4">
    <source>
        <dbReference type="ARBA" id="ARBA00022853"/>
    </source>
</evidence>
<dbReference type="HOGENOM" id="CLU_039566_1_1_1"/>
<accession>M3JV42</accession>
<evidence type="ECO:0000256" key="1">
    <source>
        <dbReference type="ARBA" id="ARBA00004123"/>
    </source>
</evidence>
<evidence type="ECO:0000313" key="11">
    <source>
        <dbReference type="EMBL" id="EMG46254.1"/>
    </source>
</evidence>
<protein>
    <recommendedName>
        <fullName evidence="3">Chromatin modification-related protein EAF3</fullName>
    </recommendedName>
</protein>
<dbReference type="Gene3D" id="2.30.30.140">
    <property type="match status" value="1"/>
</dbReference>
<keyword evidence="12" id="KW-1185">Reference proteome</keyword>
<dbReference type="EMBL" id="AOGT01002068">
    <property type="protein sequence ID" value="EMG46254.1"/>
    <property type="molecule type" value="Genomic_DNA"/>
</dbReference>
<dbReference type="PANTHER" id="PTHR10880:SF15">
    <property type="entry name" value="MSL COMPLEX SUBUNIT 3"/>
    <property type="match status" value="1"/>
</dbReference>
<dbReference type="OrthoDB" id="124855at2759"/>
<name>M3JV42_CANMX</name>
<gene>
    <name evidence="11" type="ORF">G210_3506</name>
</gene>
<dbReference type="PIRSF" id="PIRSF038133">
    <property type="entry name" value="HAT_Nua4_EAF3/MRG15"/>
    <property type="match status" value="1"/>
</dbReference>
<dbReference type="eggNOG" id="KOG3001">
    <property type="taxonomic scope" value="Eukaryota"/>
</dbReference>
<dbReference type="GO" id="GO:0032221">
    <property type="term" value="C:Rpd3S complex"/>
    <property type="evidence" value="ECO:0007669"/>
    <property type="project" value="TreeGrafter"/>
</dbReference>
<evidence type="ECO:0000256" key="5">
    <source>
        <dbReference type="ARBA" id="ARBA00023015"/>
    </source>
</evidence>
<dbReference type="InterPro" id="IPR008676">
    <property type="entry name" value="MRG"/>
</dbReference>
<dbReference type="SUPFAM" id="SSF54160">
    <property type="entry name" value="Chromo domain-like"/>
    <property type="match status" value="1"/>
</dbReference>
<feature type="domain" description="MRG" evidence="9">
    <location>
        <begin position="124"/>
        <end position="291"/>
    </location>
</feature>
<keyword evidence="4" id="KW-0156">Chromatin regulator</keyword>
<sequence length="298" mass="34891">QSGYGMVEFEPNQLVYAYHGPLMYEARILKRKKTHESFILNHDQQKETIEENEPKFDKSKWKNQTSYFLHYQGWNHKWDEWVGIDRILEINEENEFKKLQLVKLSAIKKKPKKKKPLPTTPTTTVKSTTSKKPSQSINMNFPPELKIVLVNDWESVTKDKKLVTVPTKIPVHEILKSYQDYRNLETRQDGKLHEILNGLEIFFTQSLSRCLLYQYERPQYLDLVKKSVINAHTSVSHIYGVEHLLRLLVSMPSMISDTTMDGISTSVLISELEGLCGFLAENIAIYQNDYENQIYKNY</sequence>
<evidence type="ECO:0000256" key="8">
    <source>
        <dbReference type="SAM" id="MobiDB-lite"/>
    </source>
</evidence>
<comment type="subcellular location">
    <subcellularLocation>
        <location evidence="1">Nucleus</location>
    </subcellularLocation>
</comment>
<dbReference type="AlphaFoldDB" id="M3JV42"/>
<feature type="domain" description="Tudor-knot" evidence="10">
    <location>
        <begin position="15"/>
        <end position="87"/>
    </location>
</feature>
<evidence type="ECO:0000259" key="9">
    <source>
        <dbReference type="Pfam" id="PF05712"/>
    </source>
</evidence>
<comment type="caution">
    <text evidence="11">The sequence shown here is derived from an EMBL/GenBank/DDBJ whole genome shotgun (WGS) entry which is preliminary data.</text>
</comment>
<dbReference type="InterPro" id="IPR025995">
    <property type="entry name" value="Tudor-knot"/>
</dbReference>
<evidence type="ECO:0000256" key="6">
    <source>
        <dbReference type="ARBA" id="ARBA00023163"/>
    </source>
</evidence>
<keyword evidence="6" id="KW-0804">Transcription</keyword>
<proteinExistence type="inferred from homology"/>
<feature type="compositionally biased region" description="Low complexity" evidence="8">
    <location>
        <begin position="120"/>
        <end position="134"/>
    </location>
</feature>
<evidence type="ECO:0000313" key="12">
    <source>
        <dbReference type="Proteomes" id="UP000011777"/>
    </source>
</evidence>
<dbReference type="InterPro" id="IPR016197">
    <property type="entry name" value="Chromo-like_dom_sf"/>
</dbReference>
<dbReference type="STRING" id="1245528.M3JV42"/>
<dbReference type="GO" id="GO:0035267">
    <property type="term" value="C:NuA4 histone acetyltransferase complex"/>
    <property type="evidence" value="ECO:0007669"/>
    <property type="project" value="TreeGrafter"/>
</dbReference>
<feature type="non-terminal residue" evidence="11">
    <location>
        <position position="1"/>
    </location>
</feature>
<dbReference type="Gene3D" id="1.10.274.30">
    <property type="entry name" value="MRG domain"/>
    <property type="match status" value="1"/>
</dbReference>
<dbReference type="PANTHER" id="PTHR10880">
    <property type="entry name" value="MORTALITY FACTOR 4-LIKE PROTEIN"/>
    <property type="match status" value="1"/>
</dbReference>
<evidence type="ECO:0000256" key="2">
    <source>
        <dbReference type="ARBA" id="ARBA00009093"/>
    </source>
</evidence>
<keyword evidence="5" id="KW-0805">Transcription regulation</keyword>
<evidence type="ECO:0000256" key="3">
    <source>
        <dbReference type="ARBA" id="ARBA00018505"/>
    </source>
</evidence>
<dbReference type="Pfam" id="PF05712">
    <property type="entry name" value="MRG"/>
    <property type="match status" value="1"/>
</dbReference>
<organism evidence="11 12">
    <name type="scientific">Candida maltosa (strain Xu316)</name>
    <name type="common">Yeast</name>
    <dbReference type="NCBI Taxonomy" id="1245528"/>
    <lineage>
        <taxon>Eukaryota</taxon>
        <taxon>Fungi</taxon>
        <taxon>Dikarya</taxon>
        <taxon>Ascomycota</taxon>
        <taxon>Saccharomycotina</taxon>
        <taxon>Pichiomycetes</taxon>
        <taxon>Debaryomycetaceae</taxon>
        <taxon>Candida/Lodderomyces clade</taxon>
        <taxon>Candida</taxon>
    </lineage>
</organism>
<dbReference type="Proteomes" id="UP000011777">
    <property type="component" value="Unassembled WGS sequence"/>
</dbReference>
<evidence type="ECO:0000259" key="10">
    <source>
        <dbReference type="Pfam" id="PF11717"/>
    </source>
</evidence>
<evidence type="ECO:0000256" key="7">
    <source>
        <dbReference type="ARBA" id="ARBA00023242"/>
    </source>
</evidence>
<dbReference type="GO" id="GO:0006325">
    <property type="term" value="P:chromatin organization"/>
    <property type="evidence" value="ECO:0007669"/>
    <property type="project" value="UniProtKB-KW"/>
</dbReference>
<dbReference type="InterPro" id="IPR026541">
    <property type="entry name" value="MRG_dom"/>
</dbReference>
<feature type="region of interest" description="Disordered" evidence="8">
    <location>
        <begin position="110"/>
        <end position="136"/>
    </location>
</feature>
<dbReference type="GO" id="GO:0006355">
    <property type="term" value="P:regulation of DNA-templated transcription"/>
    <property type="evidence" value="ECO:0007669"/>
    <property type="project" value="InterPro"/>
</dbReference>